<evidence type="ECO:0000256" key="3">
    <source>
        <dbReference type="ARBA" id="ARBA00023315"/>
    </source>
</evidence>
<keyword evidence="4" id="KW-1133">Transmembrane helix</keyword>
<evidence type="ECO:0000313" key="6">
    <source>
        <dbReference type="EMBL" id="MFC4293101.1"/>
    </source>
</evidence>
<keyword evidence="3 6" id="KW-0012">Acyltransferase</keyword>
<feature type="domain" description="Phospholipid/glycerol acyltransferase" evidence="5">
    <location>
        <begin position="69"/>
        <end position="183"/>
    </location>
</feature>
<organism evidence="6 7">
    <name type="scientific">Sphingorhabdus arenilitoris</name>
    <dbReference type="NCBI Taxonomy" id="1490041"/>
    <lineage>
        <taxon>Bacteria</taxon>
        <taxon>Pseudomonadati</taxon>
        <taxon>Pseudomonadota</taxon>
        <taxon>Alphaproteobacteria</taxon>
        <taxon>Sphingomonadales</taxon>
        <taxon>Sphingomonadaceae</taxon>
        <taxon>Sphingorhabdus</taxon>
    </lineage>
</organism>
<evidence type="ECO:0000256" key="1">
    <source>
        <dbReference type="ARBA" id="ARBA00005189"/>
    </source>
</evidence>
<evidence type="ECO:0000256" key="4">
    <source>
        <dbReference type="SAM" id="Phobius"/>
    </source>
</evidence>
<accession>A0ABV8RLF6</accession>
<dbReference type="InterPro" id="IPR002123">
    <property type="entry name" value="Plipid/glycerol_acylTrfase"/>
</dbReference>
<sequence>MAAVRTILFLLVFYGGSTLHVIIAFAGSIFSVRMMRWVVRCWSRYQTFCARWILGVHVKIDGYIPDKPVLFAIKHESMFETIDMHRFFDYPAVVAKVQLSRIPFWGFAARRYGMIFVDRDGGAQTLRQMLAQAKQAIVDERPIVIFPEGTRVERGNRPPLQSGFAGLYKMLKLPVVPIAVDSGKCIPRSSWIYRPGVIQYRIGEEIPAGLPRDEIERRVHSAINVLNQTAST</sequence>
<feature type="transmembrane region" description="Helical" evidence="4">
    <location>
        <begin position="6"/>
        <end position="30"/>
    </location>
</feature>
<dbReference type="RefSeq" id="WP_381424344.1">
    <property type="nucleotide sequence ID" value="NZ_JBHSDH010000013.1"/>
</dbReference>
<dbReference type="EMBL" id="JBHSDH010000013">
    <property type="protein sequence ID" value="MFC4293101.1"/>
    <property type="molecule type" value="Genomic_DNA"/>
</dbReference>
<dbReference type="SMART" id="SM00563">
    <property type="entry name" value="PlsC"/>
    <property type="match status" value="1"/>
</dbReference>
<evidence type="ECO:0000259" key="5">
    <source>
        <dbReference type="SMART" id="SM00563"/>
    </source>
</evidence>
<comment type="pathway">
    <text evidence="1">Lipid metabolism.</text>
</comment>
<proteinExistence type="predicted"/>
<name>A0ABV8RLF6_9SPHN</name>
<evidence type="ECO:0000256" key="2">
    <source>
        <dbReference type="ARBA" id="ARBA00022679"/>
    </source>
</evidence>
<dbReference type="Proteomes" id="UP001595887">
    <property type="component" value="Unassembled WGS sequence"/>
</dbReference>
<dbReference type="Pfam" id="PF01553">
    <property type="entry name" value="Acyltransferase"/>
    <property type="match status" value="1"/>
</dbReference>
<comment type="caution">
    <text evidence="6">The sequence shown here is derived from an EMBL/GenBank/DDBJ whole genome shotgun (WGS) entry which is preliminary data.</text>
</comment>
<keyword evidence="4" id="KW-0472">Membrane</keyword>
<keyword evidence="7" id="KW-1185">Reference proteome</keyword>
<protein>
    <submittedName>
        <fullName evidence="6">Lysophospholipid acyltransferase family protein</fullName>
    </submittedName>
</protein>
<keyword evidence="2" id="KW-0808">Transferase</keyword>
<dbReference type="CDD" id="cd07989">
    <property type="entry name" value="LPLAT_AGPAT-like"/>
    <property type="match status" value="1"/>
</dbReference>
<reference evidence="7" key="1">
    <citation type="journal article" date="2019" name="Int. J. Syst. Evol. Microbiol.">
        <title>The Global Catalogue of Microorganisms (GCM) 10K type strain sequencing project: providing services to taxonomists for standard genome sequencing and annotation.</title>
        <authorList>
            <consortium name="The Broad Institute Genomics Platform"/>
            <consortium name="The Broad Institute Genome Sequencing Center for Infectious Disease"/>
            <person name="Wu L."/>
            <person name="Ma J."/>
        </authorList>
    </citation>
    <scope>NUCLEOTIDE SEQUENCE [LARGE SCALE GENOMIC DNA]</scope>
    <source>
        <strain evidence="7">CECT 8531</strain>
    </source>
</reference>
<dbReference type="SUPFAM" id="SSF69593">
    <property type="entry name" value="Glycerol-3-phosphate (1)-acyltransferase"/>
    <property type="match status" value="1"/>
</dbReference>
<dbReference type="PANTHER" id="PTHR10434">
    <property type="entry name" value="1-ACYL-SN-GLYCEROL-3-PHOSPHATE ACYLTRANSFERASE"/>
    <property type="match status" value="1"/>
</dbReference>
<gene>
    <name evidence="6" type="ORF">ACFOWX_11810</name>
</gene>
<dbReference type="PANTHER" id="PTHR10434:SF40">
    <property type="entry name" value="1-ACYL-SN-GLYCEROL-3-PHOSPHATE ACYLTRANSFERASE"/>
    <property type="match status" value="1"/>
</dbReference>
<keyword evidence="4" id="KW-0812">Transmembrane</keyword>
<evidence type="ECO:0000313" key="7">
    <source>
        <dbReference type="Proteomes" id="UP001595887"/>
    </source>
</evidence>
<dbReference type="GO" id="GO:0016746">
    <property type="term" value="F:acyltransferase activity"/>
    <property type="evidence" value="ECO:0007669"/>
    <property type="project" value="UniProtKB-KW"/>
</dbReference>